<protein>
    <submittedName>
        <fullName evidence="1">Uncharacterized protein</fullName>
    </submittedName>
</protein>
<accession>X1N2R4</accession>
<evidence type="ECO:0000313" key="1">
    <source>
        <dbReference type="EMBL" id="GAI21145.1"/>
    </source>
</evidence>
<dbReference type="AlphaFoldDB" id="X1N2R4"/>
<proteinExistence type="predicted"/>
<name>X1N2R4_9ZZZZ</name>
<comment type="caution">
    <text evidence="1">The sequence shown here is derived from an EMBL/GenBank/DDBJ whole genome shotgun (WGS) entry which is preliminary data.</text>
</comment>
<gene>
    <name evidence="1" type="ORF">S06H3_29440</name>
</gene>
<organism evidence="1">
    <name type="scientific">marine sediment metagenome</name>
    <dbReference type="NCBI Taxonomy" id="412755"/>
    <lineage>
        <taxon>unclassified sequences</taxon>
        <taxon>metagenomes</taxon>
        <taxon>ecological metagenomes</taxon>
    </lineage>
</organism>
<dbReference type="EMBL" id="BARV01017249">
    <property type="protein sequence ID" value="GAI21145.1"/>
    <property type="molecule type" value="Genomic_DNA"/>
</dbReference>
<sequence>MLDITDTVALLICEVKLCNSYFGNLLVKLYILFVNLRASCQTGKSSNDLIVDKCLNLRFTNLPISQSRQKTKSETIDQSADRPIRLSVNQDQFIS</sequence>
<reference evidence="1" key="1">
    <citation type="journal article" date="2014" name="Front. Microbiol.">
        <title>High frequency of phylogenetically diverse reductive dehalogenase-homologous genes in deep subseafloor sedimentary metagenomes.</title>
        <authorList>
            <person name="Kawai M."/>
            <person name="Futagami T."/>
            <person name="Toyoda A."/>
            <person name="Takaki Y."/>
            <person name="Nishi S."/>
            <person name="Hori S."/>
            <person name="Arai W."/>
            <person name="Tsubouchi T."/>
            <person name="Morono Y."/>
            <person name="Uchiyama I."/>
            <person name="Ito T."/>
            <person name="Fujiyama A."/>
            <person name="Inagaki F."/>
            <person name="Takami H."/>
        </authorList>
    </citation>
    <scope>NUCLEOTIDE SEQUENCE</scope>
    <source>
        <strain evidence="1">Expedition CK06-06</strain>
    </source>
</reference>